<feature type="region of interest" description="Disordered" evidence="1">
    <location>
        <begin position="79"/>
        <end position="129"/>
    </location>
</feature>
<accession>A0AAD2CKA2</accession>
<name>A0AAD2CKA2_9STRA</name>
<dbReference type="AlphaFoldDB" id="A0AAD2CKA2"/>
<proteinExistence type="predicted"/>
<evidence type="ECO:0000256" key="1">
    <source>
        <dbReference type="SAM" id="MobiDB-lite"/>
    </source>
</evidence>
<feature type="compositionally biased region" description="Basic residues" evidence="1">
    <location>
        <begin position="105"/>
        <end position="120"/>
    </location>
</feature>
<feature type="compositionally biased region" description="Polar residues" evidence="1">
    <location>
        <begin position="80"/>
        <end position="90"/>
    </location>
</feature>
<evidence type="ECO:0000313" key="3">
    <source>
        <dbReference type="Proteomes" id="UP001295423"/>
    </source>
</evidence>
<evidence type="ECO:0000313" key="2">
    <source>
        <dbReference type="EMBL" id="CAJ1935154.1"/>
    </source>
</evidence>
<protein>
    <submittedName>
        <fullName evidence="2">Uncharacterized protein</fullName>
    </submittedName>
</protein>
<comment type="caution">
    <text evidence="2">The sequence shown here is derived from an EMBL/GenBank/DDBJ whole genome shotgun (WGS) entry which is preliminary data.</text>
</comment>
<dbReference type="Proteomes" id="UP001295423">
    <property type="component" value="Unassembled WGS sequence"/>
</dbReference>
<keyword evidence="3" id="KW-1185">Reference proteome</keyword>
<reference evidence="2" key="1">
    <citation type="submission" date="2023-08" db="EMBL/GenBank/DDBJ databases">
        <authorList>
            <person name="Audoor S."/>
            <person name="Bilcke G."/>
        </authorList>
    </citation>
    <scope>NUCLEOTIDE SEQUENCE</scope>
</reference>
<sequence length="376" mass="42134">MPKISSVVTAAFLAYAASTAEGFAPLLSNANANANDHHHHHHSTVSSRTNSALHVSVVSSFLTKEEADSKVANVFERETPSSVGVEQVTKQQQQQQQQPRDTTKNNRRRRNKNNRRRKHNFSANPEFRHAQPDTDFYTLHSSAVSHLHKDMPMNDITRAIKRAQNLHDAHDLATIAAFLIDECDDWGYGFRGSLLSRTAVAALHMSQVDIARRAIDTRRNHERESMQPYESAAMVRGLMRAGQIDLAWEVLEDELGLPSTLTNDNNSMELLKHRAHVLASIVSRHFYNGEPQLATRALECLSAMGVLLEELKMTHVELQLPWSRLVNAATDCQFNPEECSVDLPSDLSELVFEAITAFPCPGGEEECGLDDYLFDD</sequence>
<dbReference type="EMBL" id="CAKOGP040000446">
    <property type="protein sequence ID" value="CAJ1935154.1"/>
    <property type="molecule type" value="Genomic_DNA"/>
</dbReference>
<gene>
    <name evidence="2" type="ORF">CYCCA115_LOCUS4491</name>
</gene>
<organism evidence="2 3">
    <name type="scientific">Cylindrotheca closterium</name>
    <dbReference type="NCBI Taxonomy" id="2856"/>
    <lineage>
        <taxon>Eukaryota</taxon>
        <taxon>Sar</taxon>
        <taxon>Stramenopiles</taxon>
        <taxon>Ochrophyta</taxon>
        <taxon>Bacillariophyta</taxon>
        <taxon>Bacillariophyceae</taxon>
        <taxon>Bacillariophycidae</taxon>
        <taxon>Bacillariales</taxon>
        <taxon>Bacillariaceae</taxon>
        <taxon>Cylindrotheca</taxon>
    </lineage>
</organism>